<dbReference type="InterPro" id="IPR009351">
    <property type="entry name" value="AlkZ-like"/>
</dbReference>
<reference evidence="1 2" key="1">
    <citation type="submission" date="2024-01" db="EMBL/GenBank/DDBJ databases">
        <title>Genome insights into Plantactinospora sonchi sp. nov.</title>
        <authorList>
            <person name="Wang L."/>
        </authorList>
    </citation>
    <scope>NUCLEOTIDE SEQUENCE [LARGE SCALE GENOMIC DNA]</scope>
    <source>
        <strain evidence="1 2">NEAU-QY2</strain>
    </source>
</reference>
<protein>
    <submittedName>
        <fullName evidence="1">Winged helix DNA-binding domain-containing protein</fullName>
    </submittedName>
</protein>
<dbReference type="PANTHER" id="PTHR38479">
    <property type="entry name" value="LMO0824 PROTEIN"/>
    <property type="match status" value="1"/>
</dbReference>
<organism evidence="1 2">
    <name type="scientific">Plantactinospora sonchi</name>
    <dbReference type="NCBI Taxonomy" id="1544735"/>
    <lineage>
        <taxon>Bacteria</taxon>
        <taxon>Bacillati</taxon>
        <taxon>Actinomycetota</taxon>
        <taxon>Actinomycetes</taxon>
        <taxon>Micromonosporales</taxon>
        <taxon>Micromonosporaceae</taxon>
        <taxon>Plantactinospora</taxon>
    </lineage>
</organism>
<comment type="caution">
    <text evidence="1">The sequence shown here is derived from an EMBL/GenBank/DDBJ whole genome shotgun (WGS) entry which is preliminary data.</text>
</comment>
<dbReference type="PANTHER" id="PTHR38479:SF2">
    <property type="entry name" value="WINGED HELIX DNA-BINDING DOMAIN-CONTAINING PROTEIN"/>
    <property type="match status" value="1"/>
</dbReference>
<evidence type="ECO:0000313" key="1">
    <source>
        <dbReference type="EMBL" id="MEE6259974.1"/>
    </source>
</evidence>
<accession>A0ABU7RUS0</accession>
<keyword evidence="2" id="KW-1185">Reference proteome</keyword>
<keyword evidence="1" id="KW-0238">DNA-binding</keyword>
<sequence length="370" mass="41105">MHGGAAQVLDTRTLNRALLDRQLLLRRSDLSPLAAIEHLVGLQAQAPNPPYIGLWTRLADFRHEDLSQLITDRRAVRIALMRCTIHLVSADDCLRLRPLLQAAIERAMAGQFGRQTSGIDPGEIADVARQLLQERPLTFAELGKAMSEHWPHRDPAALAQSARCLLPLVQVPPRGLWGVSGQAAHTTAQTWLGRPLRDVPQPDDTVLRYLAAFGPASVKDLQKWSGLTRLGEVVTRLHPKLRRYRDQTGTELFDLVGAAPLPDADTEVPVRFLPEYDNILLSHADRTRIMDEAHRPAVFTNNGIIRSTILVDGFVRGLWRITRERTSATLEIEPFSRLATADIEALTQEGARLLAFAAADSDTREVVLSQ</sequence>
<gene>
    <name evidence="1" type="ORF">V1633_15900</name>
</gene>
<name>A0ABU7RUS0_9ACTN</name>
<proteinExistence type="predicted"/>
<dbReference type="Proteomes" id="UP001332243">
    <property type="component" value="Unassembled WGS sequence"/>
</dbReference>
<dbReference type="EMBL" id="JAZGQK010000012">
    <property type="protein sequence ID" value="MEE6259974.1"/>
    <property type="molecule type" value="Genomic_DNA"/>
</dbReference>
<evidence type="ECO:0000313" key="2">
    <source>
        <dbReference type="Proteomes" id="UP001332243"/>
    </source>
</evidence>
<dbReference type="Pfam" id="PF06224">
    <property type="entry name" value="AlkZ-like"/>
    <property type="match status" value="1"/>
</dbReference>
<dbReference type="RefSeq" id="WP_331215213.1">
    <property type="nucleotide sequence ID" value="NZ_JAZGQK010000012.1"/>
</dbReference>
<dbReference type="GO" id="GO:0003677">
    <property type="term" value="F:DNA binding"/>
    <property type="evidence" value="ECO:0007669"/>
    <property type="project" value="UniProtKB-KW"/>
</dbReference>